<dbReference type="Proteomes" id="UP000236737">
    <property type="component" value="Unassembled WGS sequence"/>
</dbReference>
<evidence type="ECO:0000313" key="1">
    <source>
        <dbReference type="EMBL" id="SEF74938.1"/>
    </source>
</evidence>
<sequence>MLILLIYNSYVIMDYRVVNKTSKMENPSNNDFYYIFRKCITTRNGRRICKTDGSCFKIRIKKSI</sequence>
<organism evidence="1 2">
    <name type="scientific">Flavobacterium urumqiense</name>
    <dbReference type="NCBI Taxonomy" id="935224"/>
    <lineage>
        <taxon>Bacteria</taxon>
        <taxon>Pseudomonadati</taxon>
        <taxon>Bacteroidota</taxon>
        <taxon>Flavobacteriia</taxon>
        <taxon>Flavobacteriales</taxon>
        <taxon>Flavobacteriaceae</taxon>
        <taxon>Flavobacterium</taxon>
    </lineage>
</organism>
<dbReference type="AlphaFoldDB" id="A0A1H5UKD8"/>
<name>A0A1H5UKD8_9FLAO</name>
<reference evidence="2" key="1">
    <citation type="submission" date="2016-10" db="EMBL/GenBank/DDBJ databases">
        <authorList>
            <person name="Varghese N."/>
            <person name="Submissions S."/>
        </authorList>
    </citation>
    <scope>NUCLEOTIDE SEQUENCE [LARGE SCALE GENOMIC DNA]</scope>
    <source>
        <strain evidence="2">CGMCC 1.9230</strain>
    </source>
</reference>
<gene>
    <name evidence="1" type="ORF">SAMN04488130_102284</name>
</gene>
<accession>A0A1H5UKD8</accession>
<evidence type="ECO:0000313" key="2">
    <source>
        <dbReference type="Proteomes" id="UP000236737"/>
    </source>
</evidence>
<proteinExistence type="predicted"/>
<keyword evidence="2" id="KW-1185">Reference proteome</keyword>
<protein>
    <submittedName>
        <fullName evidence="1">Uncharacterized protein</fullName>
    </submittedName>
</protein>
<dbReference type="EMBL" id="FNVP01000002">
    <property type="protein sequence ID" value="SEF74938.1"/>
    <property type="molecule type" value="Genomic_DNA"/>
</dbReference>